<dbReference type="SFLD" id="SFLDS00029">
    <property type="entry name" value="Radical_SAM"/>
    <property type="match status" value="1"/>
</dbReference>
<evidence type="ECO:0000313" key="9">
    <source>
        <dbReference type="Proteomes" id="UP000184225"/>
    </source>
</evidence>
<dbReference type="OrthoDB" id="9810775at2"/>
<evidence type="ECO:0000259" key="7">
    <source>
        <dbReference type="Pfam" id="PF12345"/>
    </source>
</evidence>
<proteinExistence type="predicted"/>
<dbReference type="Gene3D" id="3.20.20.70">
    <property type="entry name" value="Aldolase class I"/>
    <property type="match status" value="1"/>
</dbReference>
<keyword evidence="3" id="KW-0479">Metal-binding</keyword>
<dbReference type="Pfam" id="PF04055">
    <property type="entry name" value="Radical_SAM"/>
    <property type="match status" value="1"/>
</dbReference>
<dbReference type="PANTHER" id="PTHR43728">
    <property type="entry name" value="SLR0304 PROTEIN"/>
    <property type="match status" value="1"/>
</dbReference>
<keyword evidence="9" id="KW-1185">Reference proteome</keyword>
<keyword evidence="5" id="KW-0411">Iron-sulfur</keyword>
<dbReference type="InterPro" id="IPR024521">
    <property type="entry name" value="ArsS-like_C"/>
</dbReference>
<dbReference type="GO" id="GO:0003824">
    <property type="term" value="F:catalytic activity"/>
    <property type="evidence" value="ECO:0007669"/>
    <property type="project" value="InterPro"/>
</dbReference>
<evidence type="ECO:0000256" key="2">
    <source>
        <dbReference type="ARBA" id="ARBA00022691"/>
    </source>
</evidence>
<name>A0A1M6CLB1_9FLAO</name>
<dbReference type="InterPro" id="IPR026351">
    <property type="entry name" value="rSAM_ArsS-like"/>
</dbReference>
<dbReference type="InterPro" id="IPR058240">
    <property type="entry name" value="rSAM_sf"/>
</dbReference>
<dbReference type="SUPFAM" id="SSF102114">
    <property type="entry name" value="Radical SAM enzymes"/>
    <property type="match status" value="1"/>
</dbReference>
<dbReference type="AlphaFoldDB" id="A0A1M6CLB1"/>
<dbReference type="InterPro" id="IPR007197">
    <property type="entry name" value="rSAM"/>
</dbReference>
<dbReference type="Proteomes" id="UP000184225">
    <property type="component" value="Unassembled WGS sequence"/>
</dbReference>
<feature type="domain" description="Radical SAM core" evidence="6">
    <location>
        <begin position="58"/>
        <end position="196"/>
    </location>
</feature>
<organism evidence="8 9">
    <name type="scientific">Mesonia phycicola</name>
    <dbReference type="NCBI Taxonomy" id="579105"/>
    <lineage>
        <taxon>Bacteria</taxon>
        <taxon>Pseudomonadati</taxon>
        <taxon>Bacteroidota</taxon>
        <taxon>Flavobacteriia</taxon>
        <taxon>Flavobacteriales</taxon>
        <taxon>Flavobacteriaceae</taxon>
        <taxon>Mesonia</taxon>
    </lineage>
</organism>
<dbReference type="CDD" id="cd01335">
    <property type="entry name" value="Radical_SAM"/>
    <property type="match status" value="1"/>
</dbReference>
<dbReference type="NCBIfam" id="TIGR04167">
    <property type="entry name" value="rSAM_SeCys"/>
    <property type="match status" value="1"/>
</dbReference>
<feature type="domain" description="Arsenosugar biosynthesis radical SAM protein ArsS-like C-terminal" evidence="7">
    <location>
        <begin position="216"/>
        <end position="349"/>
    </location>
</feature>
<sequence length="351" mass="39667">MSTKSLSARKNDLSIPQKQLEYLNDGLFAEGELPTFKHKLEQENSFPLQPKPLEILQINLGYMCNQVCSHCHVDAGPDRKEIMTVETMQHCLQAIKTTGAHTLDLTGGAPEMNPNFRWFVEEASKAGIKDFIVRSNLTIIVANKKYYDLPEFFKKHNVHVVSSLPFYKREKTDKQRGKGVFDKSIQALQMLNAVGYGKEGSGLKLDLVYNPSGAFLPKDQTAMESDFKTALKEDFDIEFNSLFAITNLPISRFLEYLIASDNYEDYMYELVNAYNPTAVQNVMCRNTLSVSWDGWLYDCDFNQMLELKVNSKVKHISNYNEEAVQNRNIIVSQHCYGCTAGAGSSCQGTVA</sequence>
<gene>
    <name evidence="8" type="ORF">SAMN04488096_10350</name>
</gene>
<dbReference type="PANTHER" id="PTHR43728:SF1">
    <property type="entry name" value="FE-S OXIDOREDUCTASE"/>
    <property type="match status" value="1"/>
</dbReference>
<evidence type="ECO:0000313" key="8">
    <source>
        <dbReference type="EMBL" id="SHI61770.1"/>
    </source>
</evidence>
<evidence type="ECO:0000256" key="5">
    <source>
        <dbReference type="ARBA" id="ARBA00023014"/>
    </source>
</evidence>
<keyword evidence="2" id="KW-0949">S-adenosyl-L-methionine</keyword>
<evidence type="ECO:0000259" key="6">
    <source>
        <dbReference type="Pfam" id="PF04055"/>
    </source>
</evidence>
<dbReference type="RefSeq" id="WP_073148855.1">
    <property type="nucleotide sequence ID" value="NZ_FQYY01000003.1"/>
</dbReference>
<evidence type="ECO:0000256" key="4">
    <source>
        <dbReference type="ARBA" id="ARBA00023004"/>
    </source>
</evidence>
<evidence type="ECO:0000256" key="1">
    <source>
        <dbReference type="ARBA" id="ARBA00001966"/>
    </source>
</evidence>
<dbReference type="SFLD" id="SFLDG01067">
    <property type="entry name" value="SPASM/twitch_domain_containing"/>
    <property type="match status" value="1"/>
</dbReference>
<protein>
    <submittedName>
        <fullName evidence="8">Radical SAM/Cys-rich domain-containing protein</fullName>
    </submittedName>
</protein>
<comment type="cofactor">
    <cofactor evidence="1">
        <name>[4Fe-4S] cluster</name>
        <dbReference type="ChEBI" id="CHEBI:49883"/>
    </cofactor>
</comment>
<evidence type="ECO:0000256" key="3">
    <source>
        <dbReference type="ARBA" id="ARBA00022723"/>
    </source>
</evidence>
<reference evidence="8 9" key="1">
    <citation type="submission" date="2016-11" db="EMBL/GenBank/DDBJ databases">
        <authorList>
            <person name="Jaros S."/>
            <person name="Januszkiewicz K."/>
            <person name="Wedrychowicz H."/>
        </authorList>
    </citation>
    <scope>NUCLEOTIDE SEQUENCE [LARGE SCALE GENOMIC DNA]</scope>
    <source>
        <strain evidence="8 9">DSM 21425</strain>
    </source>
</reference>
<dbReference type="EMBL" id="FQYY01000003">
    <property type="protein sequence ID" value="SHI61770.1"/>
    <property type="molecule type" value="Genomic_DNA"/>
</dbReference>
<dbReference type="GO" id="GO:0051536">
    <property type="term" value="F:iron-sulfur cluster binding"/>
    <property type="evidence" value="ECO:0007669"/>
    <property type="project" value="UniProtKB-KW"/>
</dbReference>
<dbReference type="InterPro" id="IPR013785">
    <property type="entry name" value="Aldolase_TIM"/>
</dbReference>
<dbReference type="STRING" id="579105.SAMN04488096_10350"/>
<dbReference type="Pfam" id="PF12345">
    <property type="entry name" value="DUF3641"/>
    <property type="match status" value="1"/>
</dbReference>
<accession>A0A1M6CLB1</accession>
<keyword evidence="4" id="KW-0408">Iron</keyword>
<dbReference type="GO" id="GO:0046872">
    <property type="term" value="F:metal ion binding"/>
    <property type="evidence" value="ECO:0007669"/>
    <property type="project" value="UniProtKB-KW"/>
</dbReference>